<feature type="compositionally biased region" description="Basic and acidic residues" evidence="2">
    <location>
        <begin position="281"/>
        <end position="309"/>
    </location>
</feature>
<name>A0A7R8X5R7_9CRUS</name>
<feature type="compositionally biased region" description="Polar residues" evidence="2">
    <location>
        <begin position="509"/>
        <end position="522"/>
    </location>
</feature>
<proteinExistence type="predicted"/>
<evidence type="ECO:0000256" key="1">
    <source>
        <dbReference type="SAM" id="Coils"/>
    </source>
</evidence>
<dbReference type="AlphaFoldDB" id="A0A7R8X5R7"/>
<keyword evidence="1" id="KW-0175">Coiled coil</keyword>
<feature type="compositionally biased region" description="Basic and acidic residues" evidence="2">
    <location>
        <begin position="119"/>
        <end position="137"/>
    </location>
</feature>
<feature type="compositionally biased region" description="Low complexity" evidence="2">
    <location>
        <begin position="400"/>
        <end position="442"/>
    </location>
</feature>
<feature type="compositionally biased region" description="Basic and acidic residues" evidence="2">
    <location>
        <begin position="475"/>
        <end position="484"/>
    </location>
</feature>
<feature type="coiled-coil region" evidence="1">
    <location>
        <begin position="244"/>
        <end position="275"/>
    </location>
</feature>
<feature type="region of interest" description="Disordered" evidence="2">
    <location>
        <begin position="116"/>
        <end position="189"/>
    </location>
</feature>
<dbReference type="EMBL" id="LR899534">
    <property type="protein sequence ID" value="CAD7240254.1"/>
    <property type="molecule type" value="Genomic_DNA"/>
</dbReference>
<evidence type="ECO:0000256" key="2">
    <source>
        <dbReference type="SAM" id="MobiDB-lite"/>
    </source>
</evidence>
<dbReference type="EMBL" id="CAJPEV010000017">
    <property type="protein sequence ID" value="CAG0878862.1"/>
    <property type="molecule type" value="Genomic_DNA"/>
</dbReference>
<feature type="compositionally biased region" description="Basic and acidic residues" evidence="2">
    <location>
        <begin position="452"/>
        <end position="468"/>
    </location>
</feature>
<protein>
    <submittedName>
        <fullName evidence="3">Uncharacterized protein</fullName>
    </submittedName>
</protein>
<organism evidence="3">
    <name type="scientific">Darwinula stevensoni</name>
    <dbReference type="NCBI Taxonomy" id="69355"/>
    <lineage>
        <taxon>Eukaryota</taxon>
        <taxon>Metazoa</taxon>
        <taxon>Ecdysozoa</taxon>
        <taxon>Arthropoda</taxon>
        <taxon>Crustacea</taxon>
        <taxon>Oligostraca</taxon>
        <taxon>Ostracoda</taxon>
        <taxon>Podocopa</taxon>
        <taxon>Podocopida</taxon>
        <taxon>Darwinulocopina</taxon>
        <taxon>Darwinuloidea</taxon>
        <taxon>Darwinulidae</taxon>
        <taxon>Darwinula</taxon>
    </lineage>
</organism>
<feature type="region of interest" description="Disordered" evidence="2">
    <location>
        <begin position="52"/>
        <end position="72"/>
    </location>
</feature>
<accession>A0A7R8X5R7</accession>
<evidence type="ECO:0000313" key="4">
    <source>
        <dbReference type="Proteomes" id="UP000677054"/>
    </source>
</evidence>
<feature type="compositionally biased region" description="Polar residues" evidence="2">
    <location>
        <begin position="704"/>
        <end position="713"/>
    </location>
</feature>
<evidence type="ECO:0000313" key="3">
    <source>
        <dbReference type="EMBL" id="CAD7240254.1"/>
    </source>
</evidence>
<keyword evidence="4" id="KW-1185">Reference proteome</keyword>
<reference evidence="3" key="1">
    <citation type="submission" date="2020-11" db="EMBL/GenBank/DDBJ databases">
        <authorList>
            <person name="Tran Van P."/>
        </authorList>
    </citation>
    <scope>NUCLEOTIDE SEQUENCE</scope>
</reference>
<feature type="region of interest" description="Disordered" evidence="2">
    <location>
        <begin position="281"/>
        <end position="337"/>
    </location>
</feature>
<feature type="compositionally biased region" description="Basic and acidic residues" evidence="2">
    <location>
        <begin position="714"/>
        <end position="726"/>
    </location>
</feature>
<feature type="compositionally biased region" description="Basic and acidic residues" evidence="2">
    <location>
        <begin position="327"/>
        <end position="337"/>
    </location>
</feature>
<feature type="region of interest" description="Disordered" evidence="2">
    <location>
        <begin position="397"/>
        <end position="590"/>
    </location>
</feature>
<dbReference type="Proteomes" id="UP000677054">
    <property type="component" value="Unassembled WGS sequence"/>
</dbReference>
<sequence>MIWDVYPVGGPDLKVEIEPEVEKRHVYIDAPDQSRPMIWDILPVGGPVVTRATKERRRSRRSKKVRASKSQDSYILEKMKTQNKEGIVAAQVQLDDVEPPVSLGKWPLLQSKSSSELRSSFESRMEETRKSLEETSRKPLKGILKNTSVPRDLESLSQEDEVPSSDASKDTGAYFRSLPDVSTTDPLHNGVDHVTEAATLLLGGIEDDKTALTVQREEASVAKESNLPTATELDLKAQIQEKAKKVIEQELSAMMAEAEAAKSALEALKKELGATAFFREDTPEKSRWESRKRKPETSEKRQKKTEKSSVKAKIKSKPTRLAQADLHGLDQGKDHARIEPLDKEGTEVLELEMPSHEVAAVGLQQPNLPKKIEQGQHKAAMETIKQDDLTGQVAVETKAADTPLPAADTPLPAADTPLPAADTPLPAADTPLPAADTPLPAAFHETMQPEPETIRDESTAASDAKQEEVESSVPRQERMTRETDVNLDELVIKGSQEEEGGAEGDVTEPSASEQDKLTQTAESPDESGALKTQDILASTNEDESTTGAEAKQSEATKHSDEEKLATSVIEESKGAERCDSENQNLKPSIPQPWSLISTTVAPQTPTVFDSPVSHMMLLATQIPMASQALDTRMRTALESDTISTFLPYPETTAYTDRALTDLTSLLIPNTPTELMDSLTLSATPTETLSDPKRTDIPLSKKSPDTLTQTAQKSSDFRTDSEPRPQTDSDIPTRSQAKGKAKAGLGTSGAKLDLPPWSPWEPAMQADLGASLSSLRISEPETDAPRAPKTEAERLAAWESGRADYLGYSGLQLLFTF</sequence>
<feature type="compositionally biased region" description="Basic residues" evidence="2">
    <location>
        <begin position="54"/>
        <end position="67"/>
    </location>
</feature>
<gene>
    <name evidence="3" type="ORF">DSTB1V02_LOCUS283</name>
</gene>
<feature type="compositionally biased region" description="Basic and acidic residues" evidence="2">
    <location>
        <begin position="551"/>
        <end position="580"/>
    </location>
</feature>
<feature type="compositionally biased region" description="Acidic residues" evidence="2">
    <location>
        <begin position="497"/>
        <end position="506"/>
    </location>
</feature>
<feature type="region of interest" description="Disordered" evidence="2">
    <location>
        <begin position="680"/>
        <end position="762"/>
    </location>
</feature>